<feature type="domain" description="CUE" evidence="2">
    <location>
        <begin position="590"/>
        <end position="633"/>
    </location>
</feature>
<dbReference type="GO" id="GO:0043130">
    <property type="term" value="F:ubiquitin binding"/>
    <property type="evidence" value="ECO:0007669"/>
    <property type="project" value="InterPro"/>
</dbReference>
<feature type="region of interest" description="Disordered" evidence="1">
    <location>
        <begin position="644"/>
        <end position="688"/>
    </location>
</feature>
<dbReference type="PROSITE" id="PS51140">
    <property type="entry name" value="CUE"/>
    <property type="match status" value="1"/>
</dbReference>
<evidence type="ECO:0000313" key="4">
    <source>
        <dbReference type="EMBL" id="KAJ2801319.1"/>
    </source>
</evidence>
<feature type="domain" description="VPS9" evidence="3">
    <location>
        <begin position="328"/>
        <end position="468"/>
    </location>
</feature>
<dbReference type="SUPFAM" id="SSF46934">
    <property type="entry name" value="UBA-like"/>
    <property type="match status" value="1"/>
</dbReference>
<comment type="caution">
    <text evidence="4">The sequence shown here is derived from an EMBL/GenBank/DDBJ whole genome shotgun (WGS) entry which is preliminary data.</text>
</comment>
<dbReference type="GO" id="GO:0016192">
    <property type="term" value="P:vesicle-mediated transport"/>
    <property type="evidence" value="ECO:0007669"/>
    <property type="project" value="InterPro"/>
</dbReference>
<feature type="region of interest" description="Disordered" evidence="1">
    <location>
        <begin position="1"/>
        <end position="152"/>
    </location>
</feature>
<dbReference type="Pfam" id="PF18151">
    <property type="entry name" value="DUF5601"/>
    <property type="match status" value="1"/>
</dbReference>
<dbReference type="InterPro" id="IPR003892">
    <property type="entry name" value="CUE"/>
</dbReference>
<dbReference type="SMART" id="SM00546">
    <property type="entry name" value="CUE"/>
    <property type="match status" value="1"/>
</dbReference>
<dbReference type="OrthoDB" id="300289at2759"/>
<dbReference type="InterPro" id="IPR045046">
    <property type="entry name" value="Vps9-like"/>
</dbReference>
<dbReference type="PROSITE" id="PS51205">
    <property type="entry name" value="VPS9"/>
    <property type="match status" value="1"/>
</dbReference>
<feature type="compositionally biased region" description="Low complexity" evidence="1">
    <location>
        <begin position="668"/>
        <end position="681"/>
    </location>
</feature>
<dbReference type="InterPro" id="IPR041545">
    <property type="entry name" value="DUF5601"/>
</dbReference>
<reference evidence="4" key="1">
    <citation type="submission" date="2022-07" db="EMBL/GenBank/DDBJ databases">
        <title>Phylogenomic reconstructions and comparative analyses of Kickxellomycotina fungi.</title>
        <authorList>
            <person name="Reynolds N.K."/>
            <person name="Stajich J.E."/>
            <person name="Barry K."/>
            <person name="Grigoriev I.V."/>
            <person name="Crous P."/>
            <person name="Smith M.E."/>
        </authorList>
    </citation>
    <scope>NUCLEOTIDE SEQUENCE</scope>
    <source>
        <strain evidence="4">NRRL 1565</strain>
    </source>
</reference>
<evidence type="ECO:0000256" key="1">
    <source>
        <dbReference type="SAM" id="MobiDB-lite"/>
    </source>
</evidence>
<dbReference type="Gene3D" id="1.10.8.10">
    <property type="entry name" value="DNA helicase RuvA subunit, C-terminal domain"/>
    <property type="match status" value="1"/>
</dbReference>
<feature type="compositionally biased region" description="Polar residues" evidence="1">
    <location>
        <begin position="44"/>
        <end position="55"/>
    </location>
</feature>
<feature type="compositionally biased region" description="Pro residues" evidence="1">
    <location>
        <begin position="116"/>
        <end position="134"/>
    </location>
</feature>
<evidence type="ECO:0000259" key="3">
    <source>
        <dbReference type="PROSITE" id="PS51205"/>
    </source>
</evidence>
<organism evidence="4 5">
    <name type="scientific">Coemansia guatemalensis</name>
    <dbReference type="NCBI Taxonomy" id="2761395"/>
    <lineage>
        <taxon>Eukaryota</taxon>
        <taxon>Fungi</taxon>
        <taxon>Fungi incertae sedis</taxon>
        <taxon>Zoopagomycota</taxon>
        <taxon>Kickxellomycotina</taxon>
        <taxon>Kickxellomycetes</taxon>
        <taxon>Kickxellales</taxon>
        <taxon>Kickxellaceae</taxon>
        <taxon>Coemansia</taxon>
    </lineage>
</organism>
<dbReference type="InterPro" id="IPR009060">
    <property type="entry name" value="UBA-like_sf"/>
</dbReference>
<dbReference type="PANTHER" id="PTHR23101">
    <property type="entry name" value="RAB GDP/GTP EXCHANGE FACTOR"/>
    <property type="match status" value="1"/>
</dbReference>
<dbReference type="GO" id="GO:0031267">
    <property type="term" value="F:small GTPase binding"/>
    <property type="evidence" value="ECO:0007669"/>
    <property type="project" value="TreeGrafter"/>
</dbReference>
<dbReference type="Gene3D" id="1.10.246.120">
    <property type="match status" value="1"/>
</dbReference>
<feature type="compositionally biased region" description="Basic and acidic residues" evidence="1">
    <location>
        <begin position="84"/>
        <end position="97"/>
    </location>
</feature>
<evidence type="ECO:0000259" key="2">
    <source>
        <dbReference type="PROSITE" id="PS51140"/>
    </source>
</evidence>
<feature type="compositionally biased region" description="Polar residues" evidence="1">
    <location>
        <begin position="544"/>
        <end position="571"/>
    </location>
</feature>
<dbReference type="Pfam" id="PF02204">
    <property type="entry name" value="VPS9"/>
    <property type="match status" value="1"/>
</dbReference>
<evidence type="ECO:0000313" key="5">
    <source>
        <dbReference type="Proteomes" id="UP001140094"/>
    </source>
</evidence>
<name>A0A9W8LR52_9FUNG</name>
<dbReference type="GO" id="GO:0005085">
    <property type="term" value="F:guanyl-nucleotide exchange factor activity"/>
    <property type="evidence" value="ECO:0007669"/>
    <property type="project" value="InterPro"/>
</dbReference>
<dbReference type="Pfam" id="PF02845">
    <property type="entry name" value="CUE"/>
    <property type="match status" value="1"/>
</dbReference>
<keyword evidence="5" id="KW-1185">Reference proteome</keyword>
<feature type="compositionally biased region" description="Acidic residues" evidence="1">
    <location>
        <begin position="701"/>
        <end position="716"/>
    </location>
</feature>
<dbReference type="GO" id="GO:0005829">
    <property type="term" value="C:cytosol"/>
    <property type="evidence" value="ECO:0007669"/>
    <property type="project" value="TreeGrafter"/>
</dbReference>
<feature type="region of interest" description="Disordered" evidence="1">
    <location>
        <begin position="544"/>
        <end position="575"/>
    </location>
</feature>
<dbReference type="AlphaFoldDB" id="A0A9W8LR52"/>
<dbReference type="Proteomes" id="UP001140094">
    <property type="component" value="Unassembled WGS sequence"/>
</dbReference>
<dbReference type="SUPFAM" id="SSF109993">
    <property type="entry name" value="VPS9 domain"/>
    <property type="match status" value="1"/>
</dbReference>
<sequence length="831" mass="90672">MTNPTASAGDVPDASTVATDNPASVPAKPTQEQTDTQTLEETVQRQQPQSSQTIESPEAEAGGSVPGGSAVLPQPSSSLGELPSESKKVSPDPESQEKTFQSSEPATELQGKMSPTPDPNSEPDASPAPQPAPNTQPESAAQVRVESPAEMEGVGQVVAEVIPQGMAMRRASTSSSSRVHDAIQDIISQFDPLKVSASTSQLADDGAARAAAAEEERRQAELRARFEPETDGFSYNDFLQQLRAPAAKPVARTVKSFLTEFSRRPMTLSEQVRFVHEFLDFIAMKMRESEVWQQMSERDFDNAREGMEKLVMNRLYPLCFSPSTSDDADKDHVLREKMSLFRWIREDHLDIPSSPQNTAFLQFAKSELLKMNNFKSPRDKVICILNCCTVVYALLRNAGSSDAVGADRFLPLLIYVVITANPPRLVSNIQYISRFRSPERMQSEAGYYVTNLQGAIAFIETMDASCLSISQEEFDKNIEMTIWEIDIEKRSKEKQPLPSAHQSRIPVDVGAERAQWLLDRSSDLAKSTLEKTNTFVGRLISELSTPGTDSAQGSPRRSVTTQIPARSSSTETDVDADADVNGAEAVDRANWNSALALVHDMFPNIDGDVVELVFESNRGVVSRTIEQLLEMSMGNEALQVANEHETDEALLGDDSSPQMASSPARGRPQPAATAAPISSSSVNVGGQNEVDEMEKWKDHWADEDDDSDVSEHEEDAAVVSKTENSHPAPVNDPVPENGWAPTNDKVGDVQPASKPDRPPTPPSKDNVPIITKPEDAATASAAAAAALVGHSSAVPDTSGDEELARRLQEEFEQQAQAEQQQQQQQQQQHRD</sequence>
<dbReference type="GO" id="GO:0030139">
    <property type="term" value="C:endocytic vesicle"/>
    <property type="evidence" value="ECO:0007669"/>
    <property type="project" value="TreeGrafter"/>
</dbReference>
<dbReference type="PANTHER" id="PTHR23101:SF25">
    <property type="entry name" value="GTPASE-ACTIVATING PROTEIN AND VPS9 DOMAIN-CONTAINING PROTEIN 1"/>
    <property type="match status" value="1"/>
</dbReference>
<feature type="compositionally biased region" description="Low complexity" evidence="1">
    <location>
        <begin position="30"/>
        <end position="41"/>
    </location>
</feature>
<feature type="compositionally biased region" description="Low complexity" evidence="1">
    <location>
        <begin position="813"/>
        <end position="831"/>
    </location>
</feature>
<dbReference type="EMBL" id="JANBUO010000832">
    <property type="protein sequence ID" value="KAJ2801319.1"/>
    <property type="molecule type" value="Genomic_DNA"/>
</dbReference>
<gene>
    <name evidence="4" type="ORF">H4R20_003721</name>
</gene>
<proteinExistence type="predicted"/>
<protein>
    <recommendedName>
        <fullName evidence="6">VPS9 domain-containing protein</fullName>
    </recommendedName>
</protein>
<dbReference type="Gene3D" id="1.20.1050.80">
    <property type="entry name" value="VPS9 domain"/>
    <property type="match status" value="1"/>
</dbReference>
<dbReference type="InterPro" id="IPR003123">
    <property type="entry name" value="VPS9"/>
</dbReference>
<dbReference type="SMART" id="SM00167">
    <property type="entry name" value="VPS9"/>
    <property type="match status" value="1"/>
</dbReference>
<accession>A0A9W8LR52</accession>
<feature type="compositionally biased region" description="Low complexity" evidence="1">
    <location>
        <begin position="776"/>
        <end position="786"/>
    </location>
</feature>
<evidence type="ECO:0008006" key="6">
    <source>
        <dbReference type="Google" id="ProtNLM"/>
    </source>
</evidence>
<dbReference type="InterPro" id="IPR037191">
    <property type="entry name" value="VPS9_dom_sf"/>
</dbReference>
<feature type="region of interest" description="Disordered" evidence="1">
    <location>
        <begin position="701"/>
        <end position="831"/>
    </location>
</feature>